<organism evidence="5 6">
    <name type="scientific">Gordonia neofelifaecis NRRL B-59395</name>
    <dbReference type="NCBI Taxonomy" id="644548"/>
    <lineage>
        <taxon>Bacteria</taxon>
        <taxon>Bacillati</taxon>
        <taxon>Actinomycetota</taxon>
        <taxon>Actinomycetes</taxon>
        <taxon>Mycobacteriales</taxon>
        <taxon>Gordoniaceae</taxon>
        <taxon>Gordonia</taxon>
    </lineage>
</organism>
<dbReference type="AlphaFoldDB" id="F1YPQ6"/>
<evidence type="ECO:0000256" key="1">
    <source>
        <dbReference type="ARBA" id="ARBA00022603"/>
    </source>
</evidence>
<proteinExistence type="predicted"/>
<keyword evidence="1 5" id="KW-0489">Methyltransferase</keyword>
<dbReference type="PANTHER" id="PTHR45875">
    <property type="entry name" value="METHYLTRANSFERASE N6AMT1"/>
    <property type="match status" value="1"/>
</dbReference>
<keyword evidence="3" id="KW-0949">S-adenosyl-L-methionine</keyword>
<evidence type="ECO:0000259" key="4">
    <source>
        <dbReference type="Pfam" id="PF05175"/>
    </source>
</evidence>
<evidence type="ECO:0000256" key="3">
    <source>
        <dbReference type="ARBA" id="ARBA00022691"/>
    </source>
</evidence>
<dbReference type="GO" id="GO:0032259">
    <property type="term" value="P:methylation"/>
    <property type="evidence" value="ECO:0007669"/>
    <property type="project" value="UniProtKB-KW"/>
</dbReference>
<keyword evidence="6" id="KW-1185">Reference proteome</keyword>
<dbReference type="InterPro" id="IPR007848">
    <property type="entry name" value="Small_mtfrase_dom"/>
</dbReference>
<dbReference type="Proteomes" id="UP000035065">
    <property type="component" value="Unassembled WGS sequence"/>
</dbReference>
<dbReference type="PANTHER" id="PTHR45875:SF1">
    <property type="entry name" value="METHYLTRANSFERASE N6AMT1"/>
    <property type="match status" value="1"/>
</dbReference>
<dbReference type="STRING" id="644548.SCNU_19567"/>
<reference evidence="5 6" key="1">
    <citation type="journal article" date="2011" name="J. Bacteriol.">
        <title>Draft Genome Sequence of Gordonia neofelifaecis NRRL B-59395, a Cholesterol-Degrading Actinomycete.</title>
        <authorList>
            <person name="Ge F."/>
            <person name="Li W."/>
            <person name="Chen G."/>
            <person name="Liu Y."/>
            <person name="Zhang G."/>
            <person name="Yong B."/>
            <person name="Wang Q."/>
            <person name="Wang N."/>
            <person name="Huang Z."/>
            <person name="Li W."/>
            <person name="Wang J."/>
            <person name="Wu C."/>
            <person name="Xie Q."/>
            <person name="Liu G."/>
        </authorList>
    </citation>
    <scope>NUCLEOTIDE SEQUENCE [LARGE SCALE GENOMIC DNA]</scope>
    <source>
        <strain evidence="5 6">NRRL B-59395</strain>
    </source>
</reference>
<dbReference type="SUPFAM" id="SSF53335">
    <property type="entry name" value="S-adenosyl-L-methionine-dependent methyltransferases"/>
    <property type="match status" value="1"/>
</dbReference>
<feature type="domain" description="Methyltransferase small" evidence="4">
    <location>
        <begin position="27"/>
        <end position="113"/>
    </location>
</feature>
<gene>
    <name evidence="5" type="ORF">SCNU_19567</name>
</gene>
<keyword evidence="2 5" id="KW-0808">Transferase</keyword>
<dbReference type="eggNOG" id="COG2890">
    <property type="taxonomic scope" value="Bacteria"/>
</dbReference>
<evidence type="ECO:0000313" key="5">
    <source>
        <dbReference type="EMBL" id="EGD53335.1"/>
    </source>
</evidence>
<evidence type="ECO:0000313" key="6">
    <source>
        <dbReference type="Proteomes" id="UP000035065"/>
    </source>
</evidence>
<name>F1YPQ6_9ACTN</name>
<accession>F1YPQ6</accession>
<dbReference type="RefSeq" id="WP_009681095.1">
    <property type="nucleotide sequence ID" value="NZ_AEUD01000027.1"/>
</dbReference>
<dbReference type="GO" id="GO:0008757">
    <property type="term" value="F:S-adenosylmethionine-dependent methyltransferase activity"/>
    <property type="evidence" value="ECO:0007669"/>
    <property type="project" value="TreeGrafter"/>
</dbReference>
<dbReference type="EMBL" id="AEUD01000027">
    <property type="protein sequence ID" value="EGD53335.1"/>
    <property type="molecule type" value="Genomic_DNA"/>
</dbReference>
<dbReference type="GO" id="GO:0008276">
    <property type="term" value="F:protein methyltransferase activity"/>
    <property type="evidence" value="ECO:0007669"/>
    <property type="project" value="TreeGrafter"/>
</dbReference>
<dbReference type="NCBIfam" id="TIGR00537">
    <property type="entry name" value="hemK_rel_arch"/>
    <property type="match status" value="1"/>
</dbReference>
<evidence type="ECO:0000256" key="2">
    <source>
        <dbReference type="ARBA" id="ARBA00022679"/>
    </source>
</evidence>
<dbReference type="OrthoDB" id="8746524at2"/>
<dbReference type="InterPro" id="IPR004557">
    <property type="entry name" value="PrmC-related"/>
</dbReference>
<dbReference type="InterPro" id="IPR029063">
    <property type="entry name" value="SAM-dependent_MTases_sf"/>
</dbReference>
<dbReference type="Pfam" id="PF05175">
    <property type="entry name" value="MTS"/>
    <property type="match status" value="1"/>
</dbReference>
<protein>
    <submittedName>
        <fullName evidence="5">Putative methyltransferase</fullName>
    </submittedName>
</protein>
<dbReference type="GO" id="GO:0035657">
    <property type="term" value="C:eRF1 methyltransferase complex"/>
    <property type="evidence" value="ECO:0007669"/>
    <property type="project" value="TreeGrafter"/>
</dbReference>
<comment type="caution">
    <text evidence="5">The sequence shown here is derived from an EMBL/GenBank/DDBJ whole genome shotgun (WGS) entry which is preliminary data.</text>
</comment>
<dbReference type="InterPro" id="IPR052190">
    <property type="entry name" value="Euk-Arch_PrmC-MTase"/>
</dbReference>
<dbReference type="Gene3D" id="3.40.50.150">
    <property type="entry name" value="Vaccinia Virus protein VP39"/>
    <property type="match status" value="1"/>
</dbReference>
<dbReference type="CDD" id="cd02440">
    <property type="entry name" value="AdoMet_MTases"/>
    <property type="match status" value="1"/>
</dbReference>
<sequence length="234" mass="24488">MTSPLISPDLISDADRDRQVYRPQTDTRMLIDSLLALDLSGRRMLDLCTGSGAVALAGARAGADITAVDSCPHAVASVRRAAVDAGFDVHAVLSDLADVTDSGFDIVTCNPPYVLTPIGTESSIDGPRHAWNAGPDGRAVLDPLCSALPGLLAADGIALLVQSELADVDTTLAVLRATGLRARIVRRQVVPFGPVMNSRRQALVDGGQLDSTIDTESLVVVRAERISHDPGTSS</sequence>